<proteinExistence type="predicted"/>
<gene>
    <name evidence="1" type="ORF">P775_08915</name>
</gene>
<comment type="caution">
    <text evidence="1">The sequence shown here is derived from an EMBL/GenBank/DDBJ whole genome shotgun (WGS) entry which is preliminary data.</text>
</comment>
<dbReference type="AlphaFoldDB" id="A0A2G8RGE3"/>
<dbReference type="EMBL" id="AWWI01000060">
    <property type="protein sequence ID" value="PIL20637.1"/>
    <property type="molecule type" value="Genomic_DNA"/>
</dbReference>
<protein>
    <submittedName>
        <fullName evidence="1">Uncharacterized protein</fullName>
    </submittedName>
</protein>
<name>A0A2G8RGE3_9RHOB</name>
<dbReference type="Proteomes" id="UP000231259">
    <property type="component" value="Unassembled WGS sequence"/>
</dbReference>
<accession>A0A2G8RGE3</accession>
<sequence>MNVAANPRTLSCISVLASPASMTAQTDKPDLPLGEAYELPHI</sequence>
<evidence type="ECO:0000313" key="1">
    <source>
        <dbReference type="EMBL" id="PIL20637.1"/>
    </source>
</evidence>
<evidence type="ECO:0000313" key="2">
    <source>
        <dbReference type="Proteomes" id="UP000231259"/>
    </source>
</evidence>
<keyword evidence="2" id="KW-1185">Reference proteome</keyword>
<reference evidence="1 2" key="1">
    <citation type="submission" date="2013-09" db="EMBL/GenBank/DDBJ databases">
        <title>Genome sequencing of Phaeobacter antarcticus sp. nov. SM1211.</title>
        <authorList>
            <person name="Zhang X.-Y."/>
            <person name="Liu C."/>
            <person name="Chen X.-L."/>
            <person name="Xie B.-B."/>
            <person name="Qin Q.-L."/>
            <person name="Rong J.-C."/>
            <person name="Zhang Y.-Z."/>
        </authorList>
    </citation>
    <scope>NUCLEOTIDE SEQUENCE [LARGE SCALE GENOMIC DNA]</scope>
    <source>
        <strain evidence="1 2">SM1211</strain>
    </source>
</reference>
<organism evidence="1 2">
    <name type="scientific">Puniceibacterium antarcticum</name>
    <dbReference type="NCBI Taxonomy" id="1206336"/>
    <lineage>
        <taxon>Bacteria</taxon>
        <taxon>Pseudomonadati</taxon>
        <taxon>Pseudomonadota</taxon>
        <taxon>Alphaproteobacteria</taxon>
        <taxon>Rhodobacterales</taxon>
        <taxon>Paracoccaceae</taxon>
        <taxon>Puniceibacterium</taxon>
    </lineage>
</organism>